<dbReference type="Pfam" id="PF16481">
    <property type="entry name" value="DUF5058"/>
    <property type="match status" value="1"/>
</dbReference>
<name>A0ABY4TN34_9FIRM</name>
<feature type="transmembrane region" description="Helical" evidence="1">
    <location>
        <begin position="122"/>
        <end position="144"/>
    </location>
</feature>
<accession>A0ABY4TN34</accession>
<organism evidence="2 3">
    <name type="scientific">Peptoniphilus genitalis</name>
    <dbReference type="NCBI Taxonomy" id="3036303"/>
    <lineage>
        <taxon>Bacteria</taxon>
        <taxon>Bacillati</taxon>
        <taxon>Bacillota</taxon>
        <taxon>Tissierellia</taxon>
        <taxon>Tissierellales</taxon>
        <taxon>Peptoniphilaceae</taxon>
        <taxon>Peptoniphilus</taxon>
    </lineage>
</organism>
<keyword evidence="1" id="KW-0472">Membrane</keyword>
<protein>
    <submittedName>
        <fullName evidence="2">DUF5058 family protein</fullName>
    </submittedName>
</protein>
<evidence type="ECO:0000313" key="3">
    <source>
        <dbReference type="Proteomes" id="UP001056218"/>
    </source>
</evidence>
<feature type="transmembrane region" description="Helical" evidence="1">
    <location>
        <begin position="51"/>
        <end position="77"/>
    </location>
</feature>
<gene>
    <name evidence="2" type="ORF">M9426_02460</name>
</gene>
<evidence type="ECO:0000256" key="1">
    <source>
        <dbReference type="SAM" id="Phobius"/>
    </source>
</evidence>
<keyword evidence="3" id="KW-1185">Reference proteome</keyword>
<keyword evidence="1" id="KW-0812">Transmembrane</keyword>
<reference evidence="2 3" key="1">
    <citation type="submission" date="2022-05" db="EMBL/GenBank/DDBJ databases">
        <title>Identification of Peptoniphilus vaginalis-like Bacteria, Peptoniphilus septimus sp. nov. from Blood Cultures in a Cervical Cancer Patient receiving Chemotherapy: Case and Implications.</title>
        <authorList>
            <person name="Zhan X.-Y."/>
        </authorList>
    </citation>
    <scope>NUCLEOTIDE SEQUENCE [LARGE SCALE GENOMIC DNA]</scope>
    <source>
        <strain evidence="2 3">SAHP1</strain>
    </source>
</reference>
<feature type="transmembrane region" description="Helical" evidence="1">
    <location>
        <begin position="188"/>
        <end position="208"/>
    </location>
</feature>
<feature type="transmembrane region" description="Helical" evidence="1">
    <location>
        <begin position="12"/>
        <end position="31"/>
    </location>
</feature>
<feature type="transmembrane region" description="Helical" evidence="1">
    <location>
        <begin position="165"/>
        <end position="182"/>
    </location>
</feature>
<keyword evidence="1" id="KW-1133">Transmembrane helix</keyword>
<proteinExistence type="predicted"/>
<dbReference type="Proteomes" id="UP001056218">
    <property type="component" value="Chromosome"/>
</dbReference>
<dbReference type="EMBL" id="CP097885">
    <property type="protein sequence ID" value="URN41883.1"/>
    <property type="molecule type" value="Genomic_DNA"/>
</dbReference>
<evidence type="ECO:0000313" key="2">
    <source>
        <dbReference type="EMBL" id="URN41883.1"/>
    </source>
</evidence>
<sequence>MDLLSILNSKPLYLLVGISLAIIFGMCIFFCKRAIKRAGELNIGKDKIKSVIRTSIIFSIVPSVSIIIGLITLAPILGVPWPWFRLSVVGSLPYELMAADLSVKGAGFEGFEDFLSHGTPEVIGAIMFVMSIAIMAGMIFNIVALKRVHTGVLKAGEKDTPFVDLALSVLVVGMMSVFVPVQSVKSNIHLLTIIVSMLITVICSKIATKYKVTWLNDFTMSFALVGAMAASVIFTNMGIGG</sequence>
<dbReference type="InterPro" id="IPR032479">
    <property type="entry name" value="DUF5058"/>
</dbReference>
<dbReference type="RefSeq" id="WP_148465681.1">
    <property type="nucleotide sequence ID" value="NZ_CP097885.1"/>
</dbReference>
<feature type="transmembrane region" description="Helical" evidence="1">
    <location>
        <begin position="220"/>
        <end position="239"/>
    </location>
</feature>